<name>A0A2U3N492_9GAMM</name>
<feature type="domain" description="Glycoside hydrolase family 19 catalytic" evidence="3">
    <location>
        <begin position="215"/>
        <end position="269"/>
    </location>
</feature>
<dbReference type="GO" id="GO:0016998">
    <property type="term" value="P:cell wall macromolecule catabolic process"/>
    <property type="evidence" value="ECO:0007669"/>
    <property type="project" value="InterPro"/>
</dbReference>
<dbReference type="Proteomes" id="UP000245974">
    <property type="component" value="Unassembled WGS sequence"/>
</dbReference>
<dbReference type="Gene3D" id="1.10.530.10">
    <property type="match status" value="1"/>
</dbReference>
<protein>
    <submittedName>
        <fullName evidence="4">Chitinase class I</fullName>
    </submittedName>
</protein>
<organism evidence="4 5">
    <name type="scientific">Acinetobacter stercoris</name>
    <dbReference type="NCBI Taxonomy" id="2126983"/>
    <lineage>
        <taxon>Bacteria</taxon>
        <taxon>Pseudomonadati</taxon>
        <taxon>Pseudomonadota</taxon>
        <taxon>Gammaproteobacteria</taxon>
        <taxon>Moraxellales</taxon>
        <taxon>Moraxellaceae</taxon>
        <taxon>Acinetobacter</taxon>
    </lineage>
</organism>
<dbReference type="InterPro" id="IPR000726">
    <property type="entry name" value="Glyco_hydro_19_cat"/>
</dbReference>
<dbReference type="AlphaFoldDB" id="A0A2U3N492"/>
<dbReference type="PANTHER" id="PTHR22595">
    <property type="entry name" value="CHITINASE-RELATED"/>
    <property type="match status" value="1"/>
</dbReference>
<evidence type="ECO:0000313" key="5">
    <source>
        <dbReference type="Proteomes" id="UP000245974"/>
    </source>
</evidence>
<sequence>MAIGMGLDGMTTTHGGIVKATTDLSFDMGRPFLRVGDGFFCPKCKVWSTLLDVYPHVVMDGKAVVPLNAKFSCGAELMGVNNHTVMEYGSGSGLASQVSYFKNQDLNNSLVDEKEKEETCFCDKEISLELLKQILPKEALSKGLFYKSVYPKIKGLDINKFLELLNKYMKEYEINTCMRKAHFLAQISCEGDHFRTTEEYKNKDGSFPKGWYRYFGGPAYHGRGLIQLTHDINYDKYGAAIGQKFTMNNLDLVASEPEHIVHSATWYWAKGSIWGNGNIYSDKDDLHYVTILVNGGFNDYCGRKSNLLKLLQLMKIKELCPKVKDREIGKYSFSTSKLNHSKGGKSTWLRYHTRKDLISNVSCEPK</sequence>
<proteinExistence type="predicted"/>
<dbReference type="Pfam" id="PF05488">
    <property type="entry name" value="PAAR_motif"/>
    <property type="match status" value="1"/>
</dbReference>
<evidence type="ECO:0000313" key="4">
    <source>
        <dbReference type="EMBL" id="SPL72379.1"/>
    </source>
</evidence>
<reference evidence="5" key="1">
    <citation type="submission" date="2018-03" db="EMBL/GenBank/DDBJ databases">
        <authorList>
            <person name="Blom J."/>
        </authorList>
    </citation>
    <scope>NUCLEOTIDE SEQUENCE [LARGE SCALE GENOMIC DNA]</scope>
    <source>
        <strain evidence="5">KPC-SM-21</strain>
    </source>
</reference>
<dbReference type="GO" id="GO:0004568">
    <property type="term" value="F:chitinase activity"/>
    <property type="evidence" value="ECO:0007669"/>
    <property type="project" value="InterPro"/>
</dbReference>
<dbReference type="CDD" id="cd14744">
    <property type="entry name" value="PAAR_CT_2"/>
    <property type="match status" value="1"/>
</dbReference>
<keyword evidence="5" id="KW-1185">Reference proteome</keyword>
<evidence type="ECO:0000256" key="2">
    <source>
        <dbReference type="ARBA" id="ARBA00023157"/>
    </source>
</evidence>
<dbReference type="GO" id="GO:0006032">
    <property type="term" value="P:chitin catabolic process"/>
    <property type="evidence" value="ECO:0007669"/>
    <property type="project" value="InterPro"/>
</dbReference>
<evidence type="ECO:0000259" key="3">
    <source>
        <dbReference type="Pfam" id="PF00182"/>
    </source>
</evidence>
<dbReference type="EMBL" id="OOGT01000276">
    <property type="protein sequence ID" value="SPL72379.1"/>
    <property type="molecule type" value="Genomic_DNA"/>
</dbReference>
<dbReference type="InterPro" id="IPR008727">
    <property type="entry name" value="PAAR_motif"/>
</dbReference>
<dbReference type="GO" id="GO:0006952">
    <property type="term" value="P:defense response"/>
    <property type="evidence" value="ECO:0007669"/>
    <property type="project" value="UniProtKB-KW"/>
</dbReference>
<dbReference type="SUPFAM" id="SSF53955">
    <property type="entry name" value="Lysozyme-like"/>
    <property type="match status" value="1"/>
</dbReference>
<dbReference type="RefSeq" id="WP_121975771.1">
    <property type="nucleotide sequence ID" value="NZ_OOGT01000276.1"/>
</dbReference>
<evidence type="ECO:0000256" key="1">
    <source>
        <dbReference type="ARBA" id="ARBA00022821"/>
    </source>
</evidence>
<keyword evidence="2" id="KW-1015">Disulfide bond</keyword>
<accession>A0A2U3N492</accession>
<gene>
    <name evidence="4" type="ORF">KPC_3557</name>
</gene>
<keyword evidence="1" id="KW-0611">Plant defense</keyword>
<dbReference type="InterPro" id="IPR023346">
    <property type="entry name" value="Lysozyme-like_dom_sf"/>
</dbReference>
<dbReference type="OrthoDB" id="9798982at2"/>
<dbReference type="Pfam" id="PF00182">
    <property type="entry name" value="Glyco_hydro_19"/>
    <property type="match status" value="1"/>
</dbReference>
<dbReference type="InParanoid" id="A0A2U3N492"/>
<dbReference type="PANTHER" id="PTHR22595:SF79">
    <property type="entry name" value="CHITINASE 12"/>
    <property type="match status" value="1"/>
</dbReference>